<dbReference type="EMBL" id="GBHO01033089">
    <property type="protein sequence ID" value="JAG10515.1"/>
    <property type="molecule type" value="Transcribed_RNA"/>
</dbReference>
<evidence type="ECO:0000259" key="7">
    <source>
        <dbReference type="Pfam" id="PF00999"/>
    </source>
</evidence>
<gene>
    <name evidence="8" type="primary">SLC9B2_0</name>
    <name evidence="8" type="ORF">CM83_103276</name>
</gene>
<name>A0A0A9X084_LYGHE</name>
<evidence type="ECO:0000256" key="1">
    <source>
        <dbReference type="ARBA" id="ARBA00004141"/>
    </source>
</evidence>
<dbReference type="InterPro" id="IPR006153">
    <property type="entry name" value="Cation/H_exchanger_TM"/>
</dbReference>
<dbReference type="PANTHER" id="PTHR31102">
    <property type="match status" value="1"/>
</dbReference>
<feature type="transmembrane region" description="Helical" evidence="6">
    <location>
        <begin position="25"/>
        <end position="45"/>
    </location>
</feature>
<evidence type="ECO:0000256" key="2">
    <source>
        <dbReference type="ARBA" id="ARBA00007367"/>
    </source>
</evidence>
<evidence type="ECO:0000313" key="8">
    <source>
        <dbReference type="EMBL" id="JAG10515.1"/>
    </source>
</evidence>
<feature type="domain" description="Cation/H+ exchanger transmembrane" evidence="7">
    <location>
        <begin position="1"/>
        <end position="109"/>
    </location>
</feature>
<dbReference type="PANTHER" id="PTHR31102:SF1">
    <property type="entry name" value="CATION_H+ EXCHANGER DOMAIN-CONTAINING PROTEIN"/>
    <property type="match status" value="1"/>
</dbReference>
<evidence type="ECO:0000256" key="5">
    <source>
        <dbReference type="ARBA" id="ARBA00023136"/>
    </source>
</evidence>
<dbReference type="InterPro" id="IPR051843">
    <property type="entry name" value="CPA1_transporter"/>
</dbReference>
<accession>A0A0A9X084</accession>
<organism evidence="8">
    <name type="scientific">Lygus hesperus</name>
    <name type="common">Western plant bug</name>
    <dbReference type="NCBI Taxonomy" id="30085"/>
    <lineage>
        <taxon>Eukaryota</taxon>
        <taxon>Metazoa</taxon>
        <taxon>Ecdysozoa</taxon>
        <taxon>Arthropoda</taxon>
        <taxon>Hexapoda</taxon>
        <taxon>Insecta</taxon>
        <taxon>Pterygota</taxon>
        <taxon>Neoptera</taxon>
        <taxon>Paraneoptera</taxon>
        <taxon>Hemiptera</taxon>
        <taxon>Heteroptera</taxon>
        <taxon>Panheteroptera</taxon>
        <taxon>Cimicomorpha</taxon>
        <taxon>Miridae</taxon>
        <taxon>Mirini</taxon>
        <taxon>Lygus</taxon>
    </lineage>
</organism>
<comment type="subcellular location">
    <subcellularLocation>
        <location evidence="1">Membrane</location>
        <topology evidence="1">Multi-pass membrane protein</topology>
    </subcellularLocation>
</comment>
<dbReference type="AlphaFoldDB" id="A0A0A9X084"/>
<keyword evidence="3 6" id="KW-0812">Transmembrane</keyword>
<feature type="transmembrane region" description="Helical" evidence="6">
    <location>
        <begin position="57"/>
        <end position="74"/>
    </location>
</feature>
<comment type="similarity">
    <text evidence="2">Belongs to the monovalent cation:proton antiporter 1 (CPA1) transporter (TC 2.A.36) family.</text>
</comment>
<dbReference type="Pfam" id="PF00999">
    <property type="entry name" value="Na_H_Exchanger"/>
    <property type="match status" value="1"/>
</dbReference>
<keyword evidence="5 6" id="KW-0472">Membrane</keyword>
<evidence type="ECO:0000256" key="6">
    <source>
        <dbReference type="SAM" id="Phobius"/>
    </source>
</evidence>
<dbReference type="GO" id="GO:0015297">
    <property type="term" value="F:antiporter activity"/>
    <property type="evidence" value="ECO:0007669"/>
    <property type="project" value="InterPro"/>
</dbReference>
<feature type="transmembrane region" description="Helical" evidence="6">
    <location>
        <begin position="94"/>
        <end position="117"/>
    </location>
</feature>
<evidence type="ECO:0000256" key="4">
    <source>
        <dbReference type="ARBA" id="ARBA00022989"/>
    </source>
</evidence>
<evidence type="ECO:0000256" key="3">
    <source>
        <dbReference type="ARBA" id="ARBA00022692"/>
    </source>
</evidence>
<keyword evidence="4 6" id="KW-1133">Transmembrane helix</keyword>
<protein>
    <submittedName>
        <fullName evidence="8">Mitochondrial sodium/hydrogen exchanger 9B2</fullName>
    </submittedName>
</protein>
<reference evidence="8" key="1">
    <citation type="journal article" date="2014" name="PLoS ONE">
        <title>Transcriptome-Based Identification of ABC Transporters in the Western Tarnished Plant Bug Lygus hesperus.</title>
        <authorList>
            <person name="Hull J.J."/>
            <person name="Chaney K."/>
            <person name="Geib S.M."/>
            <person name="Fabrick J.A."/>
            <person name="Brent C.S."/>
            <person name="Walsh D."/>
            <person name="Lavine L.C."/>
        </authorList>
    </citation>
    <scope>NUCLEOTIDE SEQUENCE</scope>
</reference>
<dbReference type="GO" id="GO:1902600">
    <property type="term" value="P:proton transmembrane transport"/>
    <property type="evidence" value="ECO:0007669"/>
    <property type="project" value="InterPro"/>
</dbReference>
<reference evidence="8" key="2">
    <citation type="submission" date="2014-07" db="EMBL/GenBank/DDBJ databases">
        <authorList>
            <person name="Hull J."/>
        </authorList>
    </citation>
    <scope>NUCLEOTIDE SEQUENCE</scope>
</reference>
<sequence length="137" mass="14945">MEPILFSLVGFEIDAKDLPMSSFEVGLTIAALFIGLLFRCLISAAVHYTSGFNNSEIVFLTVAGIPKATVQAAISPQLLDLLRGTEDEERSKALVFSGIISCFIFTSLSTLILHIFGKPLLRAVRKRVPPTENNNMS</sequence>
<dbReference type="GO" id="GO:0016020">
    <property type="term" value="C:membrane"/>
    <property type="evidence" value="ECO:0007669"/>
    <property type="project" value="UniProtKB-SubCell"/>
</dbReference>
<proteinExistence type="inferred from homology"/>